<dbReference type="Gramene" id="PNT61630">
    <property type="protein sequence ID" value="PNT61630"/>
    <property type="gene ID" value="BRADI_5g18044v3"/>
</dbReference>
<keyword evidence="5" id="KW-0539">Nucleus</keyword>
<dbReference type="PROSITE" id="PS51005">
    <property type="entry name" value="NAC"/>
    <property type="match status" value="1"/>
</dbReference>
<feature type="region of interest" description="Disordered" evidence="6">
    <location>
        <begin position="363"/>
        <end position="388"/>
    </location>
</feature>
<dbReference type="AlphaFoldDB" id="A0A2K2CHY2"/>
<feature type="region of interest" description="Disordered" evidence="6">
    <location>
        <begin position="182"/>
        <end position="254"/>
    </location>
</feature>
<feature type="domain" description="NAC" evidence="7">
    <location>
        <begin position="21"/>
        <end position="179"/>
    </location>
</feature>
<evidence type="ECO:0000256" key="4">
    <source>
        <dbReference type="ARBA" id="ARBA00023163"/>
    </source>
</evidence>
<evidence type="ECO:0000256" key="2">
    <source>
        <dbReference type="ARBA" id="ARBA00023015"/>
    </source>
</evidence>
<keyword evidence="3" id="KW-0238">DNA-binding</keyword>
<evidence type="ECO:0000313" key="9">
    <source>
        <dbReference type="EnsemblPlants" id="PNT61630"/>
    </source>
</evidence>
<dbReference type="OrthoDB" id="696844at2759"/>
<accession>A0A2K2CHY2</accession>
<gene>
    <name evidence="9" type="primary">LOC100827131</name>
    <name evidence="8" type="ORF">BRADI_5g18044v3</name>
</gene>
<feature type="compositionally biased region" description="Basic and acidic residues" evidence="6">
    <location>
        <begin position="1"/>
        <end position="19"/>
    </location>
</feature>
<dbReference type="GO" id="GO:0006355">
    <property type="term" value="P:regulation of DNA-templated transcription"/>
    <property type="evidence" value="ECO:0007669"/>
    <property type="project" value="InterPro"/>
</dbReference>
<evidence type="ECO:0000259" key="7">
    <source>
        <dbReference type="PROSITE" id="PS51005"/>
    </source>
</evidence>
<feature type="region of interest" description="Disordered" evidence="6">
    <location>
        <begin position="527"/>
        <end position="595"/>
    </location>
</feature>
<dbReference type="SUPFAM" id="SSF101941">
    <property type="entry name" value="NAC domain"/>
    <property type="match status" value="1"/>
</dbReference>
<dbReference type="PANTHER" id="PTHR31719">
    <property type="entry name" value="NAC TRANSCRIPTION FACTOR 56"/>
    <property type="match status" value="1"/>
</dbReference>
<dbReference type="GeneID" id="100827131"/>
<evidence type="ECO:0000313" key="10">
    <source>
        <dbReference type="Proteomes" id="UP000008810"/>
    </source>
</evidence>
<organism evidence="8">
    <name type="scientific">Brachypodium distachyon</name>
    <name type="common">Purple false brome</name>
    <name type="synonym">Trachynia distachya</name>
    <dbReference type="NCBI Taxonomy" id="15368"/>
    <lineage>
        <taxon>Eukaryota</taxon>
        <taxon>Viridiplantae</taxon>
        <taxon>Streptophyta</taxon>
        <taxon>Embryophyta</taxon>
        <taxon>Tracheophyta</taxon>
        <taxon>Spermatophyta</taxon>
        <taxon>Magnoliopsida</taxon>
        <taxon>Liliopsida</taxon>
        <taxon>Poales</taxon>
        <taxon>Poaceae</taxon>
        <taxon>BOP clade</taxon>
        <taxon>Pooideae</taxon>
        <taxon>Stipodae</taxon>
        <taxon>Brachypodieae</taxon>
        <taxon>Brachypodium</taxon>
    </lineage>
</organism>
<keyword evidence="2" id="KW-0805">Transcription regulation</keyword>
<protein>
    <recommendedName>
        <fullName evidence="7">NAC domain-containing protein</fullName>
    </recommendedName>
</protein>
<dbReference type="PANTHER" id="PTHR31719:SF243">
    <property type="entry name" value="NAC DOMAIN-CONTAINING PROTEIN"/>
    <property type="match status" value="1"/>
</dbReference>
<name>A0A2K2CHY2_BRADI</name>
<reference evidence="8" key="2">
    <citation type="submission" date="2017-06" db="EMBL/GenBank/DDBJ databases">
        <title>WGS assembly of Brachypodium distachyon.</title>
        <authorList>
            <consortium name="The International Brachypodium Initiative"/>
            <person name="Lucas S."/>
            <person name="Harmon-Smith M."/>
            <person name="Lail K."/>
            <person name="Tice H."/>
            <person name="Grimwood J."/>
            <person name="Bruce D."/>
            <person name="Barry K."/>
            <person name="Shu S."/>
            <person name="Lindquist E."/>
            <person name="Wang M."/>
            <person name="Pitluck S."/>
            <person name="Vogel J.P."/>
            <person name="Garvin D.F."/>
            <person name="Mockler T.C."/>
            <person name="Schmutz J."/>
            <person name="Rokhsar D."/>
            <person name="Bevan M.W."/>
        </authorList>
    </citation>
    <scope>NUCLEOTIDE SEQUENCE</scope>
    <source>
        <strain evidence="8">Bd21</strain>
    </source>
</reference>
<comment type="subcellular location">
    <subcellularLocation>
        <location evidence="1">Nucleus</location>
    </subcellularLocation>
</comment>
<dbReference type="InterPro" id="IPR003441">
    <property type="entry name" value="NAC-dom"/>
</dbReference>
<dbReference type="GO" id="GO:0003677">
    <property type="term" value="F:DNA binding"/>
    <property type="evidence" value="ECO:0007669"/>
    <property type="project" value="UniProtKB-KW"/>
</dbReference>
<dbReference type="EnsemblPlants" id="PNT61630">
    <property type="protein sequence ID" value="PNT61630"/>
    <property type="gene ID" value="BRADI_5g18044v3"/>
</dbReference>
<feature type="compositionally biased region" description="Polar residues" evidence="6">
    <location>
        <begin position="193"/>
        <end position="202"/>
    </location>
</feature>
<evidence type="ECO:0000256" key="1">
    <source>
        <dbReference type="ARBA" id="ARBA00004123"/>
    </source>
</evidence>
<proteinExistence type="predicted"/>
<evidence type="ECO:0000256" key="3">
    <source>
        <dbReference type="ARBA" id="ARBA00023125"/>
    </source>
</evidence>
<keyword evidence="4" id="KW-0804">Transcription</keyword>
<dbReference type="RefSeq" id="XP_024311838.1">
    <property type="nucleotide sequence ID" value="XM_024456070.1"/>
</dbReference>
<feature type="compositionally biased region" description="Polar residues" evidence="6">
    <location>
        <begin position="551"/>
        <end position="573"/>
    </location>
</feature>
<evidence type="ECO:0000256" key="5">
    <source>
        <dbReference type="ARBA" id="ARBA00023242"/>
    </source>
</evidence>
<reference evidence="8 9" key="1">
    <citation type="journal article" date="2010" name="Nature">
        <title>Genome sequencing and analysis of the model grass Brachypodium distachyon.</title>
        <authorList>
            <consortium name="International Brachypodium Initiative"/>
        </authorList>
    </citation>
    <scope>NUCLEOTIDE SEQUENCE [LARGE SCALE GENOMIC DNA]</scope>
    <source>
        <strain evidence="8">Bd21</strain>
        <strain evidence="9">cv. Bd21</strain>
    </source>
</reference>
<dbReference type="InterPro" id="IPR036093">
    <property type="entry name" value="NAC_dom_sf"/>
</dbReference>
<reference evidence="9" key="3">
    <citation type="submission" date="2018-08" db="UniProtKB">
        <authorList>
            <consortium name="EnsemblPlants"/>
        </authorList>
    </citation>
    <scope>IDENTIFICATION</scope>
    <source>
        <strain evidence="9">cv. Bd21</strain>
    </source>
</reference>
<dbReference type="Proteomes" id="UP000008810">
    <property type="component" value="Chromosome 5"/>
</dbReference>
<dbReference type="GO" id="GO:0005634">
    <property type="term" value="C:nucleus"/>
    <property type="evidence" value="ECO:0007669"/>
    <property type="project" value="UniProtKB-SubCell"/>
</dbReference>
<feature type="region of interest" description="Disordered" evidence="6">
    <location>
        <begin position="1"/>
        <end position="28"/>
    </location>
</feature>
<keyword evidence="10" id="KW-1185">Reference proteome</keyword>
<dbReference type="Gene3D" id="2.170.150.80">
    <property type="entry name" value="NAC domain"/>
    <property type="match status" value="1"/>
</dbReference>
<sequence>MAEGEEQKKSGEEGEEKKSTHPPGFRFMPTDEELVEYYLLPRLQGRPHVPNDCIIEDNVYRCHPDELIDGHKDKGETSWYFLTPRSRKYTKGDRPDRCTDDHRGRWKASTGKTEIEKETVGNVRVKFFESTLGYHVGPVDTETKTKWLMRELSIKDFQIKLDQNSMKLDEYVMCRIYVTPRHKSNNDDEAGPSGTSTCQEQEASPAPSQPEPVESGAQAQGGAAPNKLSARQKGKRPVEAMRRGPMATPKRGSPLDLLLGPPAPLHAGGGMQPPFWPGRPMVNRARTSMMAFSGRVGPRAHTSMPRPPMAFMGQVRPSVHASMPRPPMAFSGQVPRFRAAHGAAAAGNFGQAMMMQRHMNPAGQAFRLPPPPTVTRSPEERMQPETEEMSEQRVLQQLENEWMMHAGGMVQAQQQPATGNVAAYPTQPMAFTEQHEWMCGTMEQQPGNVTYATQQPHEPMAFFAQQEQEQQLYFDGDDNRHQYLGQPMVLQSEFEFTPCNYQHVEVGQQFQSGCAVVVPDSAAATTPLAASTAEVQRAEEPEPETGARMRGQTSEGNATTMRGSALLSWQQRTGVLPDGTSASADDDGTRHDSQR</sequence>
<evidence type="ECO:0000313" key="8">
    <source>
        <dbReference type="EMBL" id="PNT61630.1"/>
    </source>
</evidence>
<dbReference type="EMBL" id="CM000884">
    <property type="protein sequence ID" value="PNT61630.1"/>
    <property type="molecule type" value="Genomic_DNA"/>
</dbReference>
<evidence type="ECO:0000256" key="6">
    <source>
        <dbReference type="SAM" id="MobiDB-lite"/>
    </source>
</evidence>
<dbReference type="Pfam" id="PF02365">
    <property type="entry name" value="NAM"/>
    <property type="match status" value="1"/>
</dbReference>